<dbReference type="EMBL" id="GBXM01065390">
    <property type="protein sequence ID" value="JAH43187.1"/>
    <property type="molecule type" value="Transcribed_RNA"/>
</dbReference>
<organism evidence="1">
    <name type="scientific">Anguilla anguilla</name>
    <name type="common">European freshwater eel</name>
    <name type="synonym">Muraena anguilla</name>
    <dbReference type="NCBI Taxonomy" id="7936"/>
    <lineage>
        <taxon>Eukaryota</taxon>
        <taxon>Metazoa</taxon>
        <taxon>Chordata</taxon>
        <taxon>Craniata</taxon>
        <taxon>Vertebrata</taxon>
        <taxon>Euteleostomi</taxon>
        <taxon>Actinopterygii</taxon>
        <taxon>Neopterygii</taxon>
        <taxon>Teleostei</taxon>
        <taxon>Anguilliformes</taxon>
        <taxon>Anguillidae</taxon>
        <taxon>Anguilla</taxon>
    </lineage>
</organism>
<proteinExistence type="predicted"/>
<dbReference type="EMBL" id="GBXM01071528">
    <property type="protein sequence ID" value="JAH37049.1"/>
    <property type="molecule type" value="Transcribed_RNA"/>
</dbReference>
<sequence>MGTAQYSLGYNGSEGVMAQ</sequence>
<accession>A0A0E9S6J0</accession>
<reference evidence="1" key="2">
    <citation type="journal article" date="2015" name="Fish Shellfish Immunol.">
        <title>Early steps in the European eel (Anguilla anguilla)-Vibrio vulnificus interaction in the gills: Role of the RtxA13 toxin.</title>
        <authorList>
            <person name="Callol A."/>
            <person name="Pajuelo D."/>
            <person name="Ebbesson L."/>
            <person name="Teles M."/>
            <person name="MacKenzie S."/>
            <person name="Amaro C."/>
        </authorList>
    </citation>
    <scope>NUCLEOTIDE SEQUENCE</scope>
</reference>
<reference evidence="1" key="1">
    <citation type="submission" date="2014-11" db="EMBL/GenBank/DDBJ databases">
        <authorList>
            <person name="Amaro Gonzalez C."/>
        </authorList>
    </citation>
    <scope>NUCLEOTIDE SEQUENCE</scope>
</reference>
<protein>
    <submittedName>
        <fullName evidence="1">Uncharacterized protein</fullName>
    </submittedName>
</protein>
<evidence type="ECO:0000313" key="1">
    <source>
        <dbReference type="EMBL" id="JAH37049.1"/>
    </source>
</evidence>
<dbReference type="AlphaFoldDB" id="A0A0E9S6J0"/>
<name>A0A0E9S6J0_ANGAN</name>